<dbReference type="AlphaFoldDB" id="L1K3M0"/>
<dbReference type="EnsemblProtists" id="EKX55199">
    <property type="protein sequence ID" value="EKX55199"/>
    <property type="gene ID" value="GUITHDRAFT_98979"/>
</dbReference>
<dbReference type="EMBL" id="JH992965">
    <property type="protein sequence ID" value="EKX55199.1"/>
    <property type="molecule type" value="Genomic_DNA"/>
</dbReference>
<evidence type="ECO:0000256" key="1">
    <source>
        <dbReference type="SAM" id="MobiDB-lite"/>
    </source>
</evidence>
<reference evidence="2 4" key="1">
    <citation type="journal article" date="2012" name="Nature">
        <title>Algal genomes reveal evolutionary mosaicism and the fate of nucleomorphs.</title>
        <authorList>
            <consortium name="DOE Joint Genome Institute"/>
            <person name="Curtis B.A."/>
            <person name="Tanifuji G."/>
            <person name="Burki F."/>
            <person name="Gruber A."/>
            <person name="Irimia M."/>
            <person name="Maruyama S."/>
            <person name="Arias M.C."/>
            <person name="Ball S.G."/>
            <person name="Gile G.H."/>
            <person name="Hirakawa Y."/>
            <person name="Hopkins J.F."/>
            <person name="Kuo A."/>
            <person name="Rensing S.A."/>
            <person name="Schmutz J."/>
            <person name="Symeonidi A."/>
            <person name="Elias M."/>
            <person name="Eveleigh R.J."/>
            <person name="Herman E.K."/>
            <person name="Klute M.J."/>
            <person name="Nakayama T."/>
            <person name="Obornik M."/>
            <person name="Reyes-Prieto A."/>
            <person name="Armbrust E.V."/>
            <person name="Aves S.J."/>
            <person name="Beiko R.G."/>
            <person name="Coutinho P."/>
            <person name="Dacks J.B."/>
            <person name="Durnford D.G."/>
            <person name="Fast N.M."/>
            <person name="Green B.R."/>
            <person name="Grisdale C.J."/>
            <person name="Hempel F."/>
            <person name="Henrissat B."/>
            <person name="Hoppner M.P."/>
            <person name="Ishida K."/>
            <person name="Kim E."/>
            <person name="Koreny L."/>
            <person name="Kroth P.G."/>
            <person name="Liu Y."/>
            <person name="Malik S.B."/>
            <person name="Maier U.G."/>
            <person name="McRose D."/>
            <person name="Mock T."/>
            <person name="Neilson J.A."/>
            <person name="Onodera N.T."/>
            <person name="Poole A.M."/>
            <person name="Pritham E.J."/>
            <person name="Richards T.A."/>
            <person name="Rocap G."/>
            <person name="Roy S.W."/>
            <person name="Sarai C."/>
            <person name="Schaack S."/>
            <person name="Shirato S."/>
            <person name="Slamovits C.H."/>
            <person name="Spencer D.F."/>
            <person name="Suzuki S."/>
            <person name="Worden A.Z."/>
            <person name="Zauner S."/>
            <person name="Barry K."/>
            <person name="Bell C."/>
            <person name="Bharti A.K."/>
            <person name="Crow J.A."/>
            <person name="Grimwood J."/>
            <person name="Kramer R."/>
            <person name="Lindquist E."/>
            <person name="Lucas S."/>
            <person name="Salamov A."/>
            <person name="McFadden G.I."/>
            <person name="Lane C.E."/>
            <person name="Keeling P.J."/>
            <person name="Gray M.W."/>
            <person name="Grigoriev I.V."/>
            <person name="Archibald J.M."/>
        </authorList>
    </citation>
    <scope>NUCLEOTIDE SEQUENCE</scope>
    <source>
        <strain evidence="2 4">CCMP2712</strain>
    </source>
</reference>
<reference evidence="3" key="3">
    <citation type="submission" date="2015-06" db="UniProtKB">
        <authorList>
            <consortium name="EnsemblProtists"/>
        </authorList>
    </citation>
    <scope>IDENTIFICATION</scope>
</reference>
<evidence type="ECO:0000313" key="2">
    <source>
        <dbReference type="EMBL" id="EKX55199.1"/>
    </source>
</evidence>
<protein>
    <submittedName>
        <fullName evidence="2 3">Uncharacterized protein</fullName>
    </submittedName>
</protein>
<proteinExistence type="predicted"/>
<dbReference type="PaxDb" id="55529-EKX55199"/>
<feature type="region of interest" description="Disordered" evidence="1">
    <location>
        <begin position="112"/>
        <end position="136"/>
    </location>
</feature>
<sequence>MGEGMRFANARVGRRVQPHETLGRDVRDMLDQDHPRNKWLTMRKRSQEATSDRGTRHITSHSKDLLSPVSYESGRQISRKTSDRNRIRARTSMGRYDYDFDKPCISTRIEHPMRSSVSSPRAGQGGRLQYSYRRSRTGSESTGFLERYDGIISSKGTLSKEFYGTRGTHLKGVFPFGPTGFI</sequence>
<dbReference type="KEGG" id="gtt:GUITHDRAFT_98979"/>
<keyword evidence="4" id="KW-1185">Reference proteome</keyword>
<evidence type="ECO:0000313" key="4">
    <source>
        <dbReference type="Proteomes" id="UP000011087"/>
    </source>
</evidence>
<organism evidence="2">
    <name type="scientific">Guillardia theta (strain CCMP2712)</name>
    <name type="common">Cryptophyte</name>
    <dbReference type="NCBI Taxonomy" id="905079"/>
    <lineage>
        <taxon>Eukaryota</taxon>
        <taxon>Cryptophyceae</taxon>
        <taxon>Pyrenomonadales</taxon>
        <taxon>Geminigeraceae</taxon>
        <taxon>Guillardia</taxon>
    </lineage>
</organism>
<accession>L1K3M0</accession>
<name>L1K3M0_GUITC</name>
<evidence type="ECO:0000313" key="3">
    <source>
        <dbReference type="EnsemblProtists" id="EKX55199"/>
    </source>
</evidence>
<dbReference type="GeneID" id="17312026"/>
<dbReference type="Proteomes" id="UP000011087">
    <property type="component" value="Unassembled WGS sequence"/>
</dbReference>
<reference evidence="4" key="2">
    <citation type="submission" date="2012-11" db="EMBL/GenBank/DDBJ databases">
        <authorList>
            <person name="Kuo A."/>
            <person name="Curtis B.A."/>
            <person name="Tanifuji G."/>
            <person name="Burki F."/>
            <person name="Gruber A."/>
            <person name="Irimia M."/>
            <person name="Maruyama S."/>
            <person name="Arias M.C."/>
            <person name="Ball S.G."/>
            <person name="Gile G.H."/>
            <person name="Hirakawa Y."/>
            <person name="Hopkins J.F."/>
            <person name="Rensing S.A."/>
            <person name="Schmutz J."/>
            <person name="Symeonidi A."/>
            <person name="Elias M."/>
            <person name="Eveleigh R.J."/>
            <person name="Herman E.K."/>
            <person name="Klute M.J."/>
            <person name="Nakayama T."/>
            <person name="Obornik M."/>
            <person name="Reyes-Prieto A."/>
            <person name="Armbrust E.V."/>
            <person name="Aves S.J."/>
            <person name="Beiko R.G."/>
            <person name="Coutinho P."/>
            <person name="Dacks J.B."/>
            <person name="Durnford D.G."/>
            <person name="Fast N.M."/>
            <person name="Green B.R."/>
            <person name="Grisdale C."/>
            <person name="Hempe F."/>
            <person name="Henrissat B."/>
            <person name="Hoppner M.P."/>
            <person name="Ishida K.-I."/>
            <person name="Kim E."/>
            <person name="Koreny L."/>
            <person name="Kroth P.G."/>
            <person name="Liu Y."/>
            <person name="Malik S.-B."/>
            <person name="Maier U.G."/>
            <person name="McRose D."/>
            <person name="Mock T."/>
            <person name="Neilson J.A."/>
            <person name="Onodera N.T."/>
            <person name="Poole A.M."/>
            <person name="Pritham E.J."/>
            <person name="Richards T.A."/>
            <person name="Rocap G."/>
            <person name="Roy S.W."/>
            <person name="Sarai C."/>
            <person name="Schaack S."/>
            <person name="Shirato S."/>
            <person name="Slamovits C.H."/>
            <person name="Spencer D.F."/>
            <person name="Suzuki S."/>
            <person name="Worden A.Z."/>
            <person name="Zauner S."/>
            <person name="Barry K."/>
            <person name="Bell C."/>
            <person name="Bharti A.K."/>
            <person name="Crow J.A."/>
            <person name="Grimwood J."/>
            <person name="Kramer R."/>
            <person name="Lindquist E."/>
            <person name="Lucas S."/>
            <person name="Salamov A."/>
            <person name="McFadden G.I."/>
            <person name="Lane C.E."/>
            <person name="Keeling P.J."/>
            <person name="Gray M.W."/>
            <person name="Grigoriev I.V."/>
            <person name="Archibald J.M."/>
        </authorList>
    </citation>
    <scope>NUCLEOTIDE SEQUENCE</scope>
    <source>
        <strain evidence="4">CCMP2712</strain>
    </source>
</reference>
<gene>
    <name evidence="2" type="ORF">GUITHDRAFT_98979</name>
</gene>
<feature type="region of interest" description="Disordered" evidence="1">
    <location>
        <begin position="33"/>
        <end position="84"/>
    </location>
</feature>
<feature type="compositionally biased region" description="Basic and acidic residues" evidence="1">
    <location>
        <begin position="45"/>
        <end position="55"/>
    </location>
</feature>
<dbReference type="RefSeq" id="XP_005842179.1">
    <property type="nucleotide sequence ID" value="XM_005842122.1"/>
</dbReference>
<dbReference type="HOGENOM" id="CLU_1484672_0_0_1"/>